<name>A0A934VTI2_9BACT</name>
<dbReference type="PANTHER" id="PTHR30606:SF10">
    <property type="entry name" value="PHOSPHATIDYLINOSITOL MANNOSIDE ACYLTRANSFERASE"/>
    <property type="match status" value="1"/>
</dbReference>
<reference evidence="7" key="1">
    <citation type="submission" date="2021-01" db="EMBL/GenBank/DDBJ databases">
        <title>Modified the classification status of verrucomicrobia.</title>
        <authorList>
            <person name="Feng X."/>
        </authorList>
    </citation>
    <scope>NUCLEOTIDE SEQUENCE</scope>
    <source>
        <strain evidence="7">KCTC 13126</strain>
    </source>
</reference>
<organism evidence="7 8">
    <name type="scientific">Pelagicoccus mobilis</name>
    <dbReference type="NCBI Taxonomy" id="415221"/>
    <lineage>
        <taxon>Bacteria</taxon>
        <taxon>Pseudomonadati</taxon>
        <taxon>Verrucomicrobiota</taxon>
        <taxon>Opitutia</taxon>
        <taxon>Puniceicoccales</taxon>
        <taxon>Pelagicoccaceae</taxon>
        <taxon>Pelagicoccus</taxon>
    </lineage>
</organism>
<accession>A0A934VTI2</accession>
<comment type="caution">
    <text evidence="7">The sequence shown here is derived from an EMBL/GenBank/DDBJ whole genome shotgun (WGS) entry which is preliminary data.</text>
</comment>
<gene>
    <name evidence="7" type="ORF">JIN87_21850</name>
</gene>
<protein>
    <submittedName>
        <fullName evidence="7">Lysophospholipid acyltransferase family protein</fullName>
    </submittedName>
</protein>
<evidence type="ECO:0000256" key="3">
    <source>
        <dbReference type="ARBA" id="ARBA00022519"/>
    </source>
</evidence>
<dbReference type="Proteomes" id="UP000617628">
    <property type="component" value="Unassembled WGS sequence"/>
</dbReference>
<keyword evidence="2" id="KW-1003">Cell membrane</keyword>
<evidence type="ECO:0000256" key="2">
    <source>
        <dbReference type="ARBA" id="ARBA00022475"/>
    </source>
</evidence>
<dbReference type="GO" id="GO:0016746">
    <property type="term" value="F:acyltransferase activity"/>
    <property type="evidence" value="ECO:0007669"/>
    <property type="project" value="UniProtKB-KW"/>
</dbReference>
<dbReference type="RefSeq" id="WP_200357756.1">
    <property type="nucleotide sequence ID" value="NZ_JAENIL010000050.1"/>
</dbReference>
<comment type="subcellular location">
    <subcellularLocation>
        <location evidence="1">Cell inner membrane</location>
    </subcellularLocation>
</comment>
<keyword evidence="4" id="KW-0808">Transferase</keyword>
<keyword evidence="8" id="KW-1185">Reference proteome</keyword>
<keyword evidence="3" id="KW-0997">Cell inner membrane</keyword>
<dbReference type="InterPro" id="IPR004960">
    <property type="entry name" value="LipA_acyltrans"/>
</dbReference>
<evidence type="ECO:0000313" key="7">
    <source>
        <dbReference type="EMBL" id="MBK1879544.1"/>
    </source>
</evidence>
<dbReference type="EMBL" id="JAENIL010000050">
    <property type="protein sequence ID" value="MBK1879544.1"/>
    <property type="molecule type" value="Genomic_DNA"/>
</dbReference>
<dbReference type="AlphaFoldDB" id="A0A934VTI2"/>
<evidence type="ECO:0000256" key="5">
    <source>
        <dbReference type="ARBA" id="ARBA00023136"/>
    </source>
</evidence>
<evidence type="ECO:0000256" key="1">
    <source>
        <dbReference type="ARBA" id="ARBA00004533"/>
    </source>
</evidence>
<evidence type="ECO:0000256" key="6">
    <source>
        <dbReference type="ARBA" id="ARBA00023315"/>
    </source>
</evidence>
<evidence type="ECO:0000313" key="8">
    <source>
        <dbReference type="Proteomes" id="UP000617628"/>
    </source>
</evidence>
<dbReference type="GO" id="GO:0005886">
    <property type="term" value="C:plasma membrane"/>
    <property type="evidence" value="ECO:0007669"/>
    <property type="project" value="UniProtKB-SubCell"/>
</dbReference>
<dbReference type="GO" id="GO:0009247">
    <property type="term" value="P:glycolipid biosynthetic process"/>
    <property type="evidence" value="ECO:0007669"/>
    <property type="project" value="UniProtKB-ARBA"/>
</dbReference>
<proteinExistence type="predicted"/>
<dbReference type="CDD" id="cd07984">
    <property type="entry name" value="LPLAT_LABLAT-like"/>
    <property type="match status" value="1"/>
</dbReference>
<evidence type="ECO:0000256" key="4">
    <source>
        <dbReference type="ARBA" id="ARBA00022679"/>
    </source>
</evidence>
<keyword evidence="6 7" id="KW-0012">Acyltransferase</keyword>
<dbReference type="Pfam" id="PF03279">
    <property type="entry name" value="Lip_A_acyltrans"/>
    <property type="match status" value="1"/>
</dbReference>
<dbReference type="PANTHER" id="PTHR30606">
    <property type="entry name" value="LIPID A BIOSYNTHESIS LAUROYL ACYLTRANSFERASE"/>
    <property type="match status" value="1"/>
</dbReference>
<keyword evidence="5" id="KW-0472">Membrane</keyword>
<sequence>MSLSHRLEYWTLIAVARFLCIIPRQWAFQIGHGIGRLAWALGIRKKLVLSNIAQARPDADEAELNRIGRAAASNFGRTTSEFIRYGIKDRDIVSGIVKIEGLEELRETLSQGKGALLLSGHFSSWVIHFAAISLADIPLSLLIGRQHNQKVDEFISKIPGDRVEMINKGRAAVRSILAKLNEGRAIVFASDQHAGKGGLILPFLGKNASTLPLPGSISAKHDVPVFTMFGHRNEDGTHLVKIEPMPLPGGMTKEEHKVEVMRRYNIKLGEIVSEHPEHYFWYHRRWREESETPVS</sequence>